<feature type="binding site" evidence="9">
    <location>
        <begin position="17"/>
        <end position="24"/>
    </location>
    <ligand>
        <name>ATP</name>
        <dbReference type="ChEBI" id="CHEBI:30616"/>
    </ligand>
</feature>
<feature type="site" description="Interaction with tRNA" evidence="9">
    <location>
        <position position="346"/>
    </location>
</feature>
<comment type="similarity">
    <text evidence="9">Belongs to the MnmA/TRMU family.</text>
</comment>
<feature type="binding site" evidence="9">
    <location>
        <position position="135"/>
    </location>
    <ligand>
        <name>ATP</name>
        <dbReference type="ChEBI" id="CHEBI:30616"/>
    </ligand>
</feature>
<dbReference type="Gene3D" id="2.30.30.280">
    <property type="entry name" value="Adenine nucleotide alpha hydrolases-like domains"/>
    <property type="match status" value="1"/>
</dbReference>
<evidence type="ECO:0000313" key="14">
    <source>
        <dbReference type="Proteomes" id="UP000316921"/>
    </source>
</evidence>
<keyword evidence="2 9" id="KW-0808">Transferase</keyword>
<feature type="active site" description="Cysteine persulfide intermediate" evidence="9">
    <location>
        <position position="207"/>
    </location>
</feature>
<keyword evidence="7" id="KW-1015">Disulfide bond</keyword>
<dbReference type="InterPro" id="IPR046884">
    <property type="entry name" value="MnmA-like_central"/>
</dbReference>
<evidence type="ECO:0000256" key="1">
    <source>
        <dbReference type="ARBA" id="ARBA00022555"/>
    </source>
</evidence>
<accession>A0A518BJQ2</accession>
<dbReference type="PANTHER" id="PTHR11933">
    <property type="entry name" value="TRNA 5-METHYLAMINOMETHYL-2-THIOURIDYLATE -METHYLTRANSFERASE"/>
    <property type="match status" value="1"/>
</dbReference>
<evidence type="ECO:0000259" key="11">
    <source>
        <dbReference type="Pfam" id="PF20258"/>
    </source>
</evidence>
<evidence type="ECO:0000256" key="7">
    <source>
        <dbReference type="ARBA" id="ARBA00023157"/>
    </source>
</evidence>
<dbReference type="GO" id="GO:0005524">
    <property type="term" value="F:ATP binding"/>
    <property type="evidence" value="ECO:0007669"/>
    <property type="project" value="UniProtKB-KW"/>
</dbReference>
<sequence>MVYDARVYDPAERLVVAMSGGVDSSVVAWMLREAGHELVGLFMRNGVKVPEGEASKKSCCSASDARDARMVAGGLGIPFQAVDLKRDFAEIIDYFVQSYRRGRTPNPCAVCNRDLKFDRLLELADELGAAGVATGHYARLAIVDGRVHLRRGVDRKKDQSYQLFAVSEAHLARTRLPLGDLEKPAVRDLAARAGLRTAAKRDSQEICFVPSNDYRKLLAEKGVELTPGVIVDTAGRVLREHDGIENFTIGQRRGHGVGGSVEALYVVELIAATGTVVLGGAEECRSTQMVVEDVNLIGIDRPADGVLHADVQIRYHHGGTPARIEFEADRAVVTFDDPPMAVTPGQGAAFYLGDRLVGGGWIESATRWEGSQVGEVAAADAARTGPSAASQTAASQTAASQTAASQTAERAR</sequence>
<keyword evidence="9" id="KW-0963">Cytoplasm</keyword>
<dbReference type="AlphaFoldDB" id="A0A518BJQ2"/>
<dbReference type="Proteomes" id="UP000316921">
    <property type="component" value="Chromosome"/>
</dbReference>
<reference evidence="13 14" key="1">
    <citation type="submission" date="2019-02" db="EMBL/GenBank/DDBJ databases">
        <title>Deep-cultivation of Planctomycetes and their phenomic and genomic characterization uncovers novel biology.</title>
        <authorList>
            <person name="Wiegand S."/>
            <person name="Jogler M."/>
            <person name="Boedeker C."/>
            <person name="Pinto D."/>
            <person name="Vollmers J."/>
            <person name="Rivas-Marin E."/>
            <person name="Kohn T."/>
            <person name="Peeters S.H."/>
            <person name="Heuer A."/>
            <person name="Rast P."/>
            <person name="Oberbeckmann S."/>
            <person name="Bunk B."/>
            <person name="Jeske O."/>
            <person name="Meyerdierks A."/>
            <person name="Storesund J.E."/>
            <person name="Kallscheuer N."/>
            <person name="Luecker S."/>
            <person name="Lage O.M."/>
            <person name="Pohl T."/>
            <person name="Merkel B.J."/>
            <person name="Hornburger P."/>
            <person name="Mueller R.-W."/>
            <person name="Bruemmer F."/>
            <person name="Labrenz M."/>
            <person name="Spormann A.M."/>
            <person name="Op den Camp H."/>
            <person name="Overmann J."/>
            <person name="Amann R."/>
            <person name="Jetten M.S.M."/>
            <person name="Mascher T."/>
            <person name="Medema M.H."/>
            <person name="Devos D.P."/>
            <person name="Kaster A.-K."/>
            <person name="Ovreas L."/>
            <person name="Rohde M."/>
            <person name="Galperin M.Y."/>
            <person name="Jogler C."/>
        </authorList>
    </citation>
    <scope>NUCLEOTIDE SEQUENCE [LARGE SCALE GENOMIC DNA]</scope>
    <source>
        <strain evidence="13 14">Pla133</strain>
    </source>
</reference>
<feature type="binding site" evidence="9">
    <location>
        <position position="43"/>
    </location>
    <ligand>
        <name>ATP</name>
        <dbReference type="ChEBI" id="CHEBI:30616"/>
    </ligand>
</feature>
<comment type="function">
    <text evidence="9">Catalyzes the 2-thiolation of uridine at the wobble position (U34) of tRNA, leading to the formation of s(2)U34.</text>
</comment>
<dbReference type="Pfam" id="PF20259">
    <property type="entry name" value="tRNA_Me_trans_M"/>
    <property type="match status" value="1"/>
</dbReference>
<dbReference type="EC" id="2.8.1.13" evidence="9"/>
<evidence type="ECO:0000256" key="6">
    <source>
        <dbReference type="ARBA" id="ARBA00022884"/>
    </source>
</evidence>
<evidence type="ECO:0000256" key="4">
    <source>
        <dbReference type="ARBA" id="ARBA00022741"/>
    </source>
</evidence>
<dbReference type="NCBIfam" id="TIGR00420">
    <property type="entry name" value="trmU"/>
    <property type="match status" value="1"/>
</dbReference>
<dbReference type="EMBL" id="CP036287">
    <property type="protein sequence ID" value="QDU67163.1"/>
    <property type="molecule type" value="Genomic_DNA"/>
</dbReference>
<dbReference type="Gene3D" id="2.40.30.10">
    <property type="entry name" value="Translation factors"/>
    <property type="match status" value="1"/>
</dbReference>
<evidence type="ECO:0000313" key="13">
    <source>
        <dbReference type="EMBL" id="QDU67163.1"/>
    </source>
</evidence>
<feature type="domain" description="tRNA-specific 2-thiouridylase MnmA-like central" evidence="12">
    <location>
        <begin position="224"/>
        <end position="279"/>
    </location>
</feature>
<dbReference type="SUPFAM" id="SSF52402">
    <property type="entry name" value="Adenine nucleotide alpha hydrolases-like"/>
    <property type="match status" value="1"/>
</dbReference>
<comment type="caution">
    <text evidence="9">Lacks conserved residue(s) required for the propagation of feature annotation.</text>
</comment>
<keyword evidence="14" id="KW-1185">Reference proteome</keyword>
<evidence type="ECO:0000256" key="10">
    <source>
        <dbReference type="SAM" id="MobiDB-lite"/>
    </source>
</evidence>
<evidence type="ECO:0000256" key="3">
    <source>
        <dbReference type="ARBA" id="ARBA00022694"/>
    </source>
</evidence>
<keyword evidence="1 9" id="KW-0820">tRNA-binding</keyword>
<comment type="catalytic activity">
    <reaction evidence="8 9">
        <text>S-sulfanyl-L-cysteinyl-[protein] + uridine(34) in tRNA + AH2 + ATP = 2-thiouridine(34) in tRNA + L-cysteinyl-[protein] + A + AMP + diphosphate + H(+)</text>
        <dbReference type="Rhea" id="RHEA:47032"/>
        <dbReference type="Rhea" id="RHEA-COMP:10131"/>
        <dbReference type="Rhea" id="RHEA-COMP:11726"/>
        <dbReference type="Rhea" id="RHEA-COMP:11727"/>
        <dbReference type="Rhea" id="RHEA-COMP:11728"/>
        <dbReference type="ChEBI" id="CHEBI:13193"/>
        <dbReference type="ChEBI" id="CHEBI:15378"/>
        <dbReference type="ChEBI" id="CHEBI:17499"/>
        <dbReference type="ChEBI" id="CHEBI:29950"/>
        <dbReference type="ChEBI" id="CHEBI:30616"/>
        <dbReference type="ChEBI" id="CHEBI:33019"/>
        <dbReference type="ChEBI" id="CHEBI:61963"/>
        <dbReference type="ChEBI" id="CHEBI:65315"/>
        <dbReference type="ChEBI" id="CHEBI:87170"/>
        <dbReference type="ChEBI" id="CHEBI:456215"/>
        <dbReference type="EC" id="2.8.1.13"/>
    </reaction>
</comment>
<feature type="domain" description="tRNA-specific 2-thiouridylase MnmA-like C-terminal" evidence="11">
    <location>
        <begin position="287"/>
        <end position="362"/>
    </location>
</feature>
<dbReference type="RefSeq" id="WP_419192364.1">
    <property type="nucleotide sequence ID" value="NZ_CP036287.1"/>
</dbReference>
<dbReference type="CDD" id="cd01998">
    <property type="entry name" value="MnmA_TRMU-like"/>
    <property type="match status" value="1"/>
</dbReference>
<keyword evidence="4 9" id="KW-0547">Nucleotide-binding</keyword>
<feature type="region of interest" description="Interaction with tRNA" evidence="9">
    <location>
        <begin position="314"/>
        <end position="315"/>
    </location>
</feature>
<dbReference type="Pfam" id="PF03054">
    <property type="entry name" value="tRNA_Me_trans"/>
    <property type="match status" value="1"/>
</dbReference>
<dbReference type="Pfam" id="PF20258">
    <property type="entry name" value="tRNA_Me_trans_C"/>
    <property type="match status" value="1"/>
</dbReference>
<feature type="region of interest" description="Disordered" evidence="10">
    <location>
        <begin position="377"/>
        <end position="412"/>
    </location>
</feature>
<evidence type="ECO:0000259" key="12">
    <source>
        <dbReference type="Pfam" id="PF20259"/>
    </source>
</evidence>
<gene>
    <name evidence="9 13" type="primary">mnmA</name>
    <name evidence="13" type="ORF">Pla133_22410</name>
</gene>
<dbReference type="InterPro" id="IPR046885">
    <property type="entry name" value="MnmA-like_C"/>
</dbReference>
<dbReference type="InterPro" id="IPR004506">
    <property type="entry name" value="MnmA-like"/>
</dbReference>
<feature type="region of interest" description="Interaction with tRNA" evidence="9">
    <location>
        <begin position="157"/>
        <end position="159"/>
    </location>
</feature>
<feature type="active site" description="Nucleophile" evidence="9">
    <location>
        <position position="111"/>
    </location>
</feature>
<evidence type="ECO:0000256" key="2">
    <source>
        <dbReference type="ARBA" id="ARBA00022679"/>
    </source>
</evidence>
<name>A0A518BJQ2_9BACT</name>
<feature type="site" description="Interaction with tRNA" evidence="9">
    <location>
        <position position="136"/>
    </location>
</feature>
<dbReference type="PANTHER" id="PTHR11933:SF5">
    <property type="entry name" value="MITOCHONDRIAL TRNA-SPECIFIC 2-THIOURIDYLASE 1"/>
    <property type="match status" value="1"/>
</dbReference>
<evidence type="ECO:0000256" key="8">
    <source>
        <dbReference type="ARBA" id="ARBA00051542"/>
    </source>
</evidence>
<protein>
    <recommendedName>
        <fullName evidence="9">tRNA-specific 2-thiouridylase MnmA</fullName>
        <ecNumber evidence="9">2.8.1.13</ecNumber>
    </recommendedName>
</protein>
<dbReference type="KEGG" id="pbap:Pla133_22410"/>
<dbReference type="GO" id="GO:0000049">
    <property type="term" value="F:tRNA binding"/>
    <property type="evidence" value="ECO:0007669"/>
    <property type="project" value="UniProtKB-KW"/>
</dbReference>
<feature type="compositionally biased region" description="Low complexity" evidence="10">
    <location>
        <begin position="387"/>
        <end position="412"/>
    </location>
</feature>
<dbReference type="GO" id="GO:0103016">
    <property type="term" value="F:tRNA-uridine 2-sulfurtransferase activity"/>
    <property type="evidence" value="ECO:0007669"/>
    <property type="project" value="UniProtKB-EC"/>
</dbReference>
<organism evidence="13 14">
    <name type="scientific">Engelhardtia mirabilis</name>
    <dbReference type="NCBI Taxonomy" id="2528011"/>
    <lineage>
        <taxon>Bacteria</taxon>
        <taxon>Pseudomonadati</taxon>
        <taxon>Planctomycetota</taxon>
        <taxon>Planctomycetia</taxon>
        <taxon>Planctomycetia incertae sedis</taxon>
        <taxon>Engelhardtia</taxon>
    </lineage>
</organism>
<dbReference type="GO" id="GO:0005737">
    <property type="term" value="C:cytoplasm"/>
    <property type="evidence" value="ECO:0007669"/>
    <property type="project" value="UniProtKB-SubCell"/>
</dbReference>
<dbReference type="Gene3D" id="3.40.50.620">
    <property type="entry name" value="HUPs"/>
    <property type="match status" value="1"/>
</dbReference>
<dbReference type="InterPro" id="IPR014729">
    <property type="entry name" value="Rossmann-like_a/b/a_fold"/>
</dbReference>
<keyword evidence="6 9" id="KW-0694">RNA-binding</keyword>
<keyword evidence="3 9" id="KW-0819">tRNA processing</keyword>
<evidence type="ECO:0000256" key="5">
    <source>
        <dbReference type="ARBA" id="ARBA00022840"/>
    </source>
</evidence>
<dbReference type="InterPro" id="IPR023382">
    <property type="entry name" value="MnmA-like_central_sf"/>
</dbReference>
<comment type="subcellular location">
    <subcellularLocation>
        <location evidence="9">Cytoplasm</location>
    </subcellularLocation>
</comment>
<dbReference type="GO" id="GO:0002143">
    <property type="term" value="P:tRNA wobble position uridine thiolation"/>
    <property type="evidence" value="ECO:0007669"/>
    <property type="project" value="TreeGrafter"/>
</dbReference>
<evidence type="ECO:0000256" key="9">
    <source>
        <dbReference type="HAMAP-Rule" id="MF_00144"/>
    </source>
</evidence>
<dbReference type="HAMAP" id="MF_00144">
    <property type="entry name" value="tRNA_thiouridyl_MnmA"/>
    <property type="match status" value="1"/>
</dbReference>
<dbReference type="NCBIfam" id="NF001138">
    <property type="entry name" value="PRK00143.1"/>
    <property type="match status" value="1"/>
</dbReference>
<proteinExistence type="inferred from homology"/>
<keyword evidence="5 9" id="KW-0067">ATP-binding</keyword>